<keyword evidence="14" id="KW-1185">Reference proteome</keyword>
<comment type="catalytic activity">
    <reaction evidence="9 11">
        <text>ATP + [NEDD8 protein] + [E1 NEDD8-activating enzyme]-L-cysteine = AMP + diphosphate + [E1 NEDD8-activating enzyme]-S-[NEDD8 protein]-yl-L-cysteine.</text>
        <dbReference type="EC" id="6.2.1.64"/>
    </reaction>
</comment>
<dbReference type="EC" id="6.2.1.64" evidence="8 11"/>
<dbReference type="EMBL" id="CAXHTA020000005">
    <property type="protein sequence ID" value="CAL5221750.1"/>
    <property type="molecule type" value="Genomic_DNA"/>
</dbReference>
<dbReference type="PROSITE" id="PS00865">
    <property type="entry name" value="UBIQUITIN_ACTIVAT_2"/>
    <property type="match status" value="1"/>
</dbReference>
<accession>A0ABP1FP55</accession>
<keyword evidence="7 11" id="KW-0067">ATP-binding</keyword>
<proteinExistence type="inferred from homology"/>
<evidence type="ECO:0000256" key="10">
    <source>
        <dbReference type="PROSITE-ProRule" id="PRU10132"/>
    </source>
</evidence>
<evidence type="ECO:0000256" key="9">
    <source>
        <dbReference type="ARBA" id="ARBA00024626"/>
    </source>
</evidence>
<dbReference type="Gene3D" id="3.10.290.20">
    <property type="entry name" value="Ubiquitin-like 2 activating enzyme e1b. Chain: B, domain 3"/>
    <property type="match status" value="1"/>
</dbReference>
<gene>
    <name evidence="13" type="primary">g4002</name>
    <name evidence="13" type="ORF">VP750_LOCUS3409</name>
</gene>
<evidence type="ECO:0000256" key="8">
    <source>
        <dbReference type="ARBA" id="ARBA00023624"/>
    </source>
</evidence>
<evidence type="ECO:0000313" key="14">
    <source>
        <dbReference type="Proteomes" id="UP001497392"/>
    </source>
</evidence>
<dbReference type="InterPro" id="IPR030468">
    <property type="entry name" value="Uba3_N"/>
</dbReference>
<evidence type="ECO:0000256" key="3">
    <source>
        <dbReference type="ARBA" id="ARBA00015203"/>
    </source>
</evidence>
<name>A0ABP1FP55_9CHLO</name>
<dbReference type="InterPro" id="IPR000594">
    <property type="entry name" value="ThiF_NAD_FAD-bd"/>
</dbReference>
<dbReference type="PANTHER" id="PTHR10953:SF6">
    <property type="entry name" value="NEDD8-ACTIVATING ENZYME E1 CATALYTIC SUBUNIT"/>
    <property type="match status" value="1"/>
</dbReference>
<feature type="domain" description="E2 binding" evidence="12">
    <location>
        <begin position="373"/>
        <end position="456"/>
    </location>
</feature>
<keyword evidence="6 11" id="KW-0833">Ubl conjugation pathway</keyword>
<dbReference type="Proteomes" id="UP001497392">
    <property type="component" value="Unassembled WGS sequence"/>
</dbReference>
<evidence type="ECO:0000256" key="11">
    <source>
        <dbReference type="RuleBase" id="RU368009"/>
    </source>
</evidence>
<dbReference type="Pfam" id="PF08825">
    <property type="entry name" value="E2_bind"/>
    <property type="match status" value="1"/>
</dbReference>
<comment type="pathway">
    <text evidence="1 11">Protein modification; protein neddylation.</text>
</comment>
<dbReference type="InterPro" id="IPR033127">
    <property type="entry name" value="UBQ-activ_enz_E1_Cys_AS"/>
</dbReference>
<evidence type="ECO:0000256" key="7">
    <source>
        <dbReference type="ARBA" id="ARBA00022840"/>
    </source>
</evidence>
<dbReference type="InterPro" id="IPR023318">
    <property type="entry name" value="Ub_act_enz_dom_a_sf"/>
</dbReference>
<dbReference type="PANTHER" id="PTHR10953">
    <property type="entry name" value="UBIQUITIN-ACTIVATING ENZYME E1"/>
    <property type="match status" value="1"/>
</dbReference>
<organism evidence="13 14">
    <name type="scientific">Coccomyxa viridis</name>
    <dbReference type="NCBI Taxonomy" id="1274662"/>
    <lineage>
        <taxon>Eukaryota</taxon>
        <taxon>Viridiplantae</taxon>
        <taxon>Chlorophyta</taxon>
        <taxon>core chlorophytes</taxon>
        <taxon>Trebouxiophyceae</taxon>
        <taxon>Trebouxiophyceae incertae sedis</taxon>
        <taxon>Coccomyxaceae</taxon>
        <taxon>Coccomyxa</taxon>
    </lineage>
</organism>
<evidence type="ECO:0000256" key="1">
    <source>
        <dbReference type="ARBA" id="ARBA00005032"/>
    </source>
</evidence>
<feature type="active site" description="Glycyl thioester intermediate" evidence="10">
    <location>
        <position position="240"/>
    </location>
</feature>
<dbReference type="InterPro" id="IPR014929">
    <property type="entry name" value="E2-binding"/>
</dbReference>
<dbReference type="SMART" id="SM01181">
    <property type="entry name" value="E2_bind"/>
    <property type="match status" value="1"/>
</dbReference>
<dbReference type="Gene3D" id="1.10.10.520">
    <property type="entry name" value="Ubiquitin activating enzymes (Uba3). Chain: B, domain 2"/>
    <property type="match status" value="1"/>
</dbReference>
<evidence type="ECO:0000256" key="2">
    <source>
        <dbReference type="ARBA" id="ARBA00006310"/>
    </source>
</evidence>
<comment type="similarity">
    <text evidence="2 11">Belongs to the ubiquitin-activating E1 family. UBA3 subfamily.</text>
</comment>
<keyword evidence="5 11" id="KW-0547">Nucleotide-binding</keyword>
<dbReference type="Pfam" id="PF00899">
    <property type="entry name" value="ThiF"/>
    <property type="match status" value="1"/>
</dbReference>
<reference evidence="13 14" key="1">
    <citation type="submission" date="2024-06" db="EMBL/GenBank/DDBJ databases">
        <authorList>
            <person name="Kraege A."/>
            <person name="Thomma B."/>
        </authorList>
    </citation>
    <scope>NUCLEOTIDE SEQUENCE [LARGE SCALE GENOMIC DNA]</scope>
</reference>
<evidence type="ECO:0000259" key="12">
    <source>
        <dbReference type="SMART" id="SM01181"/>
    </source>
</evidence>
<sequence>MNGKLSRGSCGKLKRPSCQPEEQECWLGNQRRNMHDLERWSDIRKLLERPGKITGAGFEPDPAILEFLQDDARVLVVGAGGLGCELLKDLALSGIGNIDVIDMDTIDVSNLNRQFLFRMKDVGKSKAGIAAERIMARIEGVKVTPHFCRIEEKPLEFFQDFHIWVLGLDSLDARRYMNQIACSFLEYDDDGAPDPATFKVMVDGGTEGLKGHARVIIPGLTPCFDCTLWLFPPQTKFPLCTLAETPRSPAHCIEYVHLIQWQQERGAEEFDADEEDHMRWVYDRALQRAEQFGIQGVTWQLTGGVVKNIIPAIASTNAIIAAACALEALKLLTVCSSGIENYMMYTGMEGVYTHTVKYEKDPACPMCSASVPFEVASTDTLEKVIDALKSDRTLGKNLEAPSVSYGAINLYMRGVLEEETKGNLSKAIGELVDDGGVVFVNDKRLMGPLRIKLHFADQATMQH</sequence>
<dbReference type="CDD" id="cd01488">
    <property type="entry name" value="Uba3_RUB"/>
    <property type="match status" value="1"/>
</dbReference>
<comment type="function">
    <text evidence="11">Catalytic subunit of the dimeric E1 enzyme, which activates NEDD8.</text>
</comment>
<evidence type="ECO:0000256" key="4">
    <source>
        <dbReference type="ARBA" id="ARBA00022598"/>
    </source>
</evidence>
<protein>
    <recommendedName>
        <fullName evidence="3 11">NEDD8-activating enzyme E1 catalytic subunit</fullName>
        <ecNumber evidence="8 11">6.2.1.64</ecNumber>
    </recommendedName>
</protein>
<comment type="caution">
    <text evidence="13">The sequence shown here is derived from an EMBL/GenBank/DDBJ whole genome shotgun (WGS) entry which is preliminary data.</text>
</comment>
<dbReference type="Gene3D" id="3.40.50.720">
    <property type="entry name" value="NAD(P)-binding Rossmann-like Domain"/>
    <property type="match status" value="1"/>
</dbReference>
<dbReference type="InterPro" id="IPR045886">
    <property type="entry name" value="ThiF/MoeB/HesA"/>
</dbReference>
<dbReference type="InterPro" id="IPR035985">
    <property type="entry name" value="Ubiquitin-activating_enz"/>
</dbReference>
<keyword evidence="4 11" id="KW-0436">Ligase</keyword>
<evidence type="ECO:0000256" key="5">
    <source>
        <dbReference type="ARBA" id="ARBA00022741"/>
    </source>
</evidence>
<evidence type="ECO:0000313" key="13">
    <source>
        <dbReference type="EMBL" id="CAL5221750.1"/>
    </source>
</evidence>
<dbReference type="SUPFAM" id="SSF69572">
    <property type="entry name" value="Activating enzymes of the ubiquitin-like proteins"/>
    <property type="match status" value="1"/>
</dbReference>
<evidence type="ECO:0000256" key="6">
    <source>
        <dbReference type="ARBA" id="ARBA00022786"/>
    </source>
</evidence>